<keyword evidence="3 7" id="KW-0812">Transmembrane</keyword>
<feature type="transmembrane region" description="Helical" evidence="7">
    <location>
        <begin position="27"/>
        <end position="55"/>
    </location>
</feature>
<feature type="transmembrane region" description="Helical" evidence="7">
    <location>
        <begin position="237"/>
        <end position="255"/>
    </location>
</feature>
<feature type="transmembrane region" description="Helical" evidence="7">
    <location>
        <begin position="180"/>
        <end position="206"/>
    </location>
</feature>
<dbReference type="PANTHER" id="PTHR30482:SF20">
    <property type="entry name" value="HIGH-AFFINITY BRANCHED-CHAIN AMINO ACID TRANSPORT SYSTEM PERMEASE PROTEIN LIVM"/>
    <property type="match status" value="1"/>
</dbReference>
<dbReference type="Proteomes" id="UP000199076">
    <property type="component" value="Unassembled WGS sequence"/>
</dbReference>
<feature type="transmembrane region" description="Helical" evidence="7">
    <location>
        <begin position="276"/>
        <end position="302"/>
    </location>
</feature>
<evidence type="ECO:0000313" key="9">
    <source>
        <dbReference type="Proteomes" id="UP000199076"/>
    </source>
</evidence>
<evidence type="ECO:0000313" key="8">
    <source>
        <dbReference type="EMBL" id="SDE73464.1"/>
    </source>
</evidence>
<protein>
    <submittedName>
        <fullName evidence="8">Amino acid/amide ABC transporter membrane protein 2, HAAT family</fullName>
    </submittedName>
</protein>
<dbReference type="RefSeq" id="WP_245681117.1">
    <property type="nucleotide sequence ID" value="NZ_FNBK01000001.1"/>
</dbReference>
<dbReference type="AlphaFoldDB" id="A0A1G7FCB3"/>
<organism evidence="8 9">
    <name type="scientific">Halorientalis regularis</name>
    <dbReference type="NCBI Taxonomy" id="660518"/>
    <lineage>
        <taxon>Archaea</taxon>
        <taxon>Methanobacteriati</taxon>
        <taxon>Methanobacteriota</taxon>
        <taxon>Stenosarchaea group</taxon>
        <taxon>Halobacteria</taxon>
        <taxon>Halobacteriales</taxon>
        <taxon>Haloarculaceae</taxon>
        <taxon>Halorientalis</taxon>
    </lineage>
</organism>
<dbReference type="PANTHER" id="PTHR30482">
    <property type="entry name" value="HIGH-AFFINITY BRANCHED-CHAIN AMINO ACID TRANSPORT SYSTEM PERMEASE"/>
    <property type="match status" value="1"/>
</dbReference>
<evidence type="ECO:0000256" key="2">
    <source>
        <dbReference type="ARBA" id="ARBA00022475"/>
    </source>
</evidence>
<reference evidence="9" key="1">
    <citation type="submission" date="2016-10" db="EMBL/GenBank/DDBJ databases">
        <authorList>
            <person name="Varghese N."/>
            <person name="Submissions S."/>
        </authorList>
    </citation>
    <scope>NUCLEOTIDE SEQUENCE [LARGE SCALE GENOMIC DNA]</scope>
    <source>
        <strain evidence="9">IBRC-M 10760</strain>
    </source>
</reference>
<dbReference type="InterPro" id="IPR001851">
    <property type="entry name" value="ABC_transp_permease"/>
</dbReference>
<keyword evidence="9" id="KW-1185">Reference proteome</keyword>
<keyword evidence="4 7" id="KW-1133">Transmembrane helix</keyword>
<evidence type="ECO:0000256" key="1">
    <source>
        <dbReference type="ARBA" id="ARBA00004651"/>
    </source>
</evidence>
<dbReference type="STRING" id="660518.SAMN05216218_101123"/>
<keyword evidence="5 7" id="KW-0472">Membrane</keyword>
<dbReference type="InterPro" id="IPR043428">
    <property type="entry name" value="LivM-like"/>
</dbReference>
<name>A0A1G7FCB3_9EURY</name>
<evidence type="ECO:0000256" key="7">
    <source>
        <dbReference type="SAM" id="Phobius"/>
    </source>
</evidence>
<feature type="transmembrane region" description="Helical" evidence="7">
    <location>
        <begin position="92"/>
        <end position="110"/>
    </location>
</feature>
<feature type="transmembrane region" description="Helical" evidence="7">
    <location>
        <begin position="322"/>
        <end position="343"/>
    </location>
</feature>
<keyword evidence="2" id="KW-1003">Cell membrane</keyword>
<evidence type="ECO:0000256" key="3">
    <source>
        <dbReference type="ARBA" id="ARBA00022692"/>
    </source>
</evidence>
<evidence type="ECO:0000256" key="4">
    <source>
        <dbReference type="ARBA" id="ARBA00022989"/>
    </source>
</evidence>
<evidence type="ECO:0000256" key="5">
    <source>
        <dbReference type="ARBA" id="ARBA00023136"/>
    </source>
</evidence>
<feature type="transmembrane region" description="Helical" evidence="7">
    <location>
        <begin position="62"/>
        <end position="80"/>
    </location>
</feature>
<feature type="transmembrane region" description="Helical" evidence="7">
    <location>
        <begin position="117"/>
        <end position="139"/>
    </location>
</feature>
<dbReference type="GO" id="GO:0005886">
    <property type="term" value="C:plasma membrane"/>
    <property type="evidence" value="ECO:0007669"/>
    <property type="project" value="UniProtKB-SubCell"/>
</dbReference>
<accession>A0A1G7FCB3</accession>
<dbReference type="CDD" id="cd06581">
    <property type="entry name" value="TM_PBP1_LivM_like"/>
    <property type="match status" value="1"/>
</dbReference>
<dbReference type="Pfam" id="PF02653">
    <property type="entry name" value="BPD_transp_2"/>
    <property type="match status" value="1"/>
</dbReference>
<gene>
    <name evidence="8" type="ORF">SAMN05216218_101123</name>
</gene>
<feature type="transmembrane region" description="Helical" evidence="7">
    <location>
        <begin position="145"/>
        <end position="168"/>
    </location>
</feature>
<proteinExistence type="predicted"/>
<sequence length="400" mass="42059">MTDNSQSRLRLLLGKLNPLGLPLRQKIGVFGLAFLIALPLLVSLPVVGQFVVMILPASSWQLGLYNVAAALFFAMFAMSWDAVSGYTGEISFGHGLFFAVGGYTSALLNMGHGLSPWISILGGVLLAALAGVMIGVPALRIEGPYLSLVTLVAPLILLQVFIFMSDIFGGEQGLSNPDNLIGLGFVSNYFLALGLFLAIFALLWALTRSNTGSILTAIREDEDAVSAAGLSKAKFKIFAFVLSGAIGGLAGAVYVHTPVGSPTPSELMSVIINVEVIIAAVLGGMGTIVGAALGGLFVAMLPDYLNLVEFTVPVLGKSISEMSFFLFAIVTLFLLNIFPGGVLRWGIALGRRATGRDGSGEEGMAADGGQSPEDAGTNPVAQTMERYQEYYDNMFGGDDE</sequence>
<evidence type="ECO:0000256" key="6">
    <source>
        <dbReference type="SAM" id="MobiDB-lite"/>
    </source>
</evidence>
<comment type="subcellular location">
    <subcellularLocation>
        <location evidence="1">Cell membrane</location>
        <topology evidence="1">Multi-pass membrane protein</topology>
    </subcellularLocation>
</comment>
<dbReference type="EMBL" id="FNBK01000001">
    <property type="protein sequence ID" value="SDE73464.1"/>
    <property type="molecule type" value="Genomic_DNA"/>
</dbReference>
<feature type="region of interest" description="Disordered" evidence="6">
    <location>
        <begin position="355"/>
        <end position="379"/>
    </location>
</feature>
<dbReference type="GO" id="GO:0015658">
    <property type="term" value="F:branched-chain amino acid transmembrane transporter activity"/>
    <property type="evidence" value="ECO:0007669"/>
    <property type="project" value="InterPro"/>
</dbReference>